<reference evidence="2 3" key="1">
    <citation type="submission" date="2019-03" db="EMBL/GenBank/DDBJ databases">
        <title>Genomic Encyclopedia of Type Strains, Phase IV (KMG-IV): sequencing the most valuable type-strain genomes for metagenomic binning, comparative biology and taxonomic classification.</title>
        <authorList>
            <person name="Goeker M."/>
        </authorList>
    </citation>
    <scope>NUCLEOTIDE SEQUENCE [LARGE SCALE GENOMIC DNA]</scope>
    <source>
        <strain evidence="2 3">DSM 654</strain>
    </source>
</reference>
<accession>A0A4R3UZB6</accession>
<organism evidence="2 3">
    <name type="scientific">Roseateles saccharophilus</name>
    <name type="common">Pseudomonas saccharophila</name>
    <dbReference type="NCBI Taxonomy" id="304"/>
    <lineage>
        <taxon>Bacteria</taxon>
        <taxon>Pseudomonadati</taxon>
        <taxon>Pseudomonadota</taxon>
        <taxon>Betaproteobacteria</taxon>
        <taxon>Burkholderiales</taxon>
        <taxon>Sphaerotilaceae</taxon>
        <taxon>Roseateles</taxon>
    </lineage>
</organism>
<dbReference type="InterPro" id="IPR014917">
    <property type="entry name" value="DUF1800"/>
</dbReference>
<protein>
    <submittedName>
        <fullName evidence="2">Uncharacterized protein (DUF1800 family)</fullName>
    </submittedName>
</protein>
<dbReference type="Proteomes" id="UP000295110">
    <property type="component" value="Unassembled WGS sequence"/>
</dbReference>
<keyword evidence="1" id="KW-0732">Signal</keyword>
<comment type="caution">
    <text evidence="2">The sequence shown here is derived from an EMBL/GenBank/DDBJ whole genome shotgun (WGS) entry which is preliminary data.</text>
</comment>
<evidence type="ECO:0000256" key="1">
    <source>
        <dbReference type="SAM" id="SignalP"/>
    </source>
</evidence>
<name>A0A4R3UZB6_ROSSA</name>
<dbReference type="AlphaFoldDB" id="A0A4R3UZB6"/>
<dbReference type="Pfam" id="PF08811">
    <property type="entry name" value="DUF1800"/>
    <property type="match status" value="1"/>
</dbReference>
<dbReference type="InterPro" id="IPR006311">
    <property type="entry name" value="TAT_signal"/>
</dbReference>
<dbReference type="EMBL" id="SMBU01000014">
    <property type="protein sequence ID" value="TCU96213.1"/>
    <property type="molecule type" value="Genomic_DNA"/>
</dbReference>
<gene>
    <name evidence="2" type="ORF">EV671_101491</name>
</gene>
<keyword evidence="3" id="KW-1185">Reference proteome</keyword>
<feature type="chain" id="PRO_5020219349" evidence="1">
    <location>
        <begin position="27"/>
        <end position="522"/>
    </location>
</feature>
<evidence type="ECO:0000313" key="3">
    <source>
        <dbReference type="Proteomes" id="UP000295110"/>
    </source>
</evidence>
<evidence type="ECO:0000313" key="2">
    <source>
        <dbReference type="EMBL" id="TCU96213.1"/>
    </source>
</evidence>
<sequence length="522" mass="56700">MKNRRFVLSTGAALAGAMMLARRVPALPSALPPGAPLSADERALHALNRLGYGPRPADAAAIAGQGAERWLERFLAEQLEPRRLPQPEALTQRLSGMQVLSLGQAELVGRYRDALKATREARREQAKGMKPEADALNAMREQVRPLVAEAATARLARALQSPAQLEEVLVEFWFNHFNVFAGKGPVSVLVADYEQRAIRPFVLGRFRDMLGATAKHPAMLTYLDNAQSVVAGYQPPRRARRFLAERPELKARVPTGLNENYARELMELHTLGVDGGYTQRDVTELARMLTGWGVDSRKALVGGTGELFAFDPHKHDGGDKTWLGQAVRGAGQAEGEHALDVLAAHPATARHLATQFAQAFVADEPPPALVARLADSFRASGGDLRELPRSLLGSDEFWGRETYQAKFKTPYQYLLSSLRALDLPLGEPRPLLAALAQAGQPLYGAQTPDGYKNTAAAWRNPEALTQRVQLATTLGQRSGVSAGQLSTTLGASLSEPTRRTLATEPAGQQVALLLASPDFMKR</sequence>
<dbReference type="RefSeq" id="WP_243655716.1">
    <property type="nucleotide sequence ID" value="NZ_CBCSGL010000011.1"/>
</dbReference>
<proteinExistence type="predicted"/>
<dbReference type="PROSITE" id="PS51318">
    <property type="entry name" value="TAT"/>
    <property type="match status" value="1"/>
</dbReference>
<feature type="signal peptide" evidence="1">
    <location>
        <begin position="1"/>
        <end position="26"/>
    </location>
</feature>